<evidence type="ECO:0000256" key="2">
    <source>
        <dbReference type="ARBA" id="ARBA00006528"/>
    </source>
</evidence>
<dbReference type="Proteomes" id="UP000281553">
    <property type="component" value="Unassembled WGS sequence"/>
</dbReference>
<keyword evidence="9" id="KW-1185">Reference proteome</keyword>
<feature type="transmembrane region" description="Helical" evidence="7">
    <location>
        <begin position="75"/>
        <end position="96"/>
    </location>
</feature>
<evidence type="ECO:0000256" key="4">
    <source>
        <dbReference type="ARBA" id="ARBA00022847"/>
    </source>
</evidence>
<keyword evidence="3 7" id="KW-0812">Transmembrane</keyword>
<dbReference type="InterPro" id="IPR002657">
    <property type="entry name" value="BilAc:Na_symport/Acr3"/>
</dbReference>
<dbReference type="GO" id="GO:0016020">
    <property type="term" value="C:membrane"/>
    <property type="evidence" value="ECO:0007669"/>
    <property type="project" value="UniProtKB-SubCell"/>
</dbReference>
<dbReference type="InterPro" id="IPR004710">
    <property type="entry name" value="Bilac:Na_transpt"/>
</dbReference>
<dbReference type="GO" id="GO:0015293">
    <property type="term" value="F:symporter activity"/>
    <property type="evidence" value="ECO:0007669"/>
    <property type="project" value="UniProtKB-KW"/>
</dbReference>
<name>A0A3P7M8Y9_DIBLA</name>
<feature type="transmembrane region" description="Helical" evidence="7">
    <location>
        <begin position="116"/>
        <end position="135"/>
    </location>
</feature>
<evidence type="ECO:0000313" key="9">
    <source>
        <dbReference type="Proteomes" id="UP000281553"/>
    </source>
</evidence>
<keyword evidence="4" id="KW-0769">Symport</keyword>
<dbReference type="OrthoDB" id="203097at2759"/>
<dbReference type="Pfam" id="PF01758">
    <property type="entry name" value="SBF"/>
    <property type="match status" value="1"/>
</dbReference>
<proteinExistence type="inferred from homology"/>
<organism evidence="8 9">
    <name type="scientific">Dibothriocephalus latus</name>
    <name type="common">Fish tapeworm</name>
    <name type="synonym">Diphyllobothrium latum</name>
    <dbReference type="NCBI Taxonomy" id="60516"/>
    <lineage>
        <taxon>Eukaryota</taxon>
        <taxon>Metazoa</taxon>
        <taxon>Spiralia</taxon>
        <taxon>Lophotrochozoa</taxon>
        <taxon>Platyhelminthes</taxon>
        <taxon>Cestoda</taxon>
        <taxon>Eucestoda</taxon>
        <taxon>Diphyllobothriidea</taxon>
        <taxon>Diphyllobothriidae</taxon>
        <taxon>Dibothriocephalus</taxon>
    </lineage>
</organism>
<sequence length="250" mass="26840">MVKLTPISPEFGFGLFIIGSAPGGGASNVWTRLLGSDLNLSITMTLISSLAALGMIPLLFVTLGNLIKPLSVSRLPYGLITAQILAIFLPVVGSLLMRRFCPSLADKLRLGMRSTALIFLLYVIIFGSVAYLPIYRLMARYPLLLAVGAILPFTGYLIGFIFAKLLCCPWPLVTAIAIETGVQNSGVAILILINAMPQPEGDLGVIMPIIVALMTPLPLICIFLVRLVVGLIKRKEAKVSSTESDDIDVL</sequence>
<feature type="transmembrane region" description="Helical" evidence="7">
    <location>
        <begin position="42"/>
        <end position="63"/>
    </location>
</feature>
<evidence type="ECO:0000256" key="7">
    <source>
        <dbReference type="SAM" id="Phobius"/>
    </source>
</evidence>
<keyword evidence="6 7" id="KW-0472">Membrane</keyword>
<dbReference type="EMBL" id="UYRU01059290">
    <property type="protein sequence ID" value="VDN14441.1"/>
    <property type="molecule type" value="Genomic_DNA"/>
</dbReference>
<accession>A0A3P7M8Y9</accession>
<evidence type="ECO:0000256" key="5">
    <source>
        <dbReference type="ARBA" id="ARBA00022989"/>
    </source>
</evidence>
<evidence type="ECO:0000313" key="8">
    <source>
        <dbReference type="EMBL" id="VDN14441.1"/>
    </source>
</evidence>
<comment type="subcellular location">
    <subcellularLocation>
        <location evidence="1">Membrane</location>
        <topology evidence="1">Multi-pass membrane protein</topology>
    </subcellularLocation>
</comment>
<feature type="transmembrane region" description="Helical" evidence="7">
    <location>
        <begin position="205"/>
        <end position="229"/>
    </location>
</feature>
<dbReference type="InterPro" id="IPR038770">
    <property type="entry name" value="Na+/solute_symporter_sf"/>
</dbReference>
<dbReference type="Gene3D" id="1.20.1530.20">
    <property type="match status" value="1"/>
</dbReference>
<keyword evidence="5 7" id="KW-1133">Transmembrane helix</keyword>
<comment type="similarity">
    <text evidence="2">Belongs to the bile acid:sodium symporter (BASS) (TC 2.A.28) family.</text>
</comment>
<gene>
    <name evidence="8" type="ORF">DILT_LOCUS10272</name>
</gene>
<feature type="transmembrane region" description="Helical" evidence="7">
    <location>
        <begin position="12"/>
        <end position="30"/>
    </location>
</feature>
<evidence type="ECO:0000256" key="3">
    <source>
        <dbReference type="ARBA" id="ARBA00022692"/>
    </source>
</evidence>
<evidence type="ECO:0000256" key="6">
    <source>
        <dbReference type="ARBA" id="ARBA00023136"/>
    </source>
</evidence>
<dbReference type="AlphaFoldDB" id="A0A3P7M8Y9"/>
<reference evidence="8 9" key="1">
    <citation type="submission" date="2018-11" db="EMBL/GenBank/DDBJ databases">
        <authorList>
            <consortium name="Pathogen Informatics"/>
        </authorList>
    </citation>
    <scope>NUCLEOTIDE SEQUENCE [LARGE SCALE GENOMIC DNA]</scope>
</reference>
<dbReference type="PANTHER" id="PTHR10361">
    <property type="entry name" value="SODIUM-BILE ACID COTRANSPORTER"/>
    <property type="match status" value="1"/>
</dbReference>
<dbReference type="PANTHER" id="PTHR10361:SF28">
    <property type="entry name" value="P3 PROTEIN-RELATED"/>
    <property type="match status" value="1"/>
</dbReference>
<evidence type="ECO:0000256" key="1">
    <source>
        <dbReference type="ARBA" id="ARBA00004141"/>
    </source>
</evidence>
<protein>
    <submittedName>
        <fullName evidence="8">Uncharacterized protein</fullName>
    </submittedName>
</protein>
<keyword evidence="4" id="KW-0813">Transport</keyword>
<feature type="transmembrane region" description="Helical" evidence="7">
    <location>
        <begin position="141"/>
        <end position="163"/>
    </location>
</feature>